<dbReference type="AlphaFoldDB" id="A0A6H0KJU3"/>
<sequence>MKQEISLSTEQSTSTSSCKNCKRELPLDFFYLNKTTLCPDKFCKECRKSLSRRRYNSGKISQAIFSDRLPYPVITQIEDRETRIQFILHALQVVRLSMERKRMRTQEEDALL</sequence>
<dbReference type="EMBL" id="CP050831">
    <property type="protein sequence ID" value="QIU93565.1"/>
    <property type="molecule type" value="Genomic_DNA"/>
</dbReference>
<evidence type="ECO:0000313" key="1">
    <source>
        <dbReference type="EMBL" id="QIU93565.1"/>
    </source>
</evidence>
<proteinExistence type="predicted"/>
<name>A0A6H0KJU3_9BACE</name>
<keyword evidence="2" id="KW-1185">Reference proteome</keyword>
<dbReference type="KEGG" id="bfc:BacF7301_05085"/>
<organism evidence="1 2">
    <name type="scientific">Bacteroides faecium</name>
    <dbReference type="NCBI Taxonomy" id="2715212"/>
    <lineage>
        <taxon>Bacteria</taxon>
        <taxon>Pseudomonadati</taxon>
        <taxon>Bacteroidota</taxon>
        <taxon>Bacteroidia</taxon>
        <taxon>Bacteroidales</taxon>
        <taxon>Bacteroidaceae</taxon>
        <taxon>Bacteroides</taxon>
    </lineage>
</organism>
<dbReference type="Proteomes" id="UP000501780">
    <property type="component" value="Chromosome"/>
</dbReference>
<gene>
    <name evidence="1" type="ORF">BacF7301_05085</name>
</gene>
<accession>A0A6H0KJU3</accession>
<reference evidence="1 2" key="1">
    <citation type="submission" date="2020-03" db="EMBL/GenBank/DDBJ databases">
        <title>Genomic analysis of Bacteroides faecium CBA7301.</title>
        <authorList>
            <person name="Kim J."/>
            <person name="Roh S.W."/>
        </authorList>
    </citation>
    <scope>NUCLEOTIDE SEQUENCE [LARGE SCALE GENOMIC DNA]</scope>
    <source>
        <strain evidence="1 2">CBA7301</strain>
    </source>
</reference>
<evidence type="ECO:0000313" key="2">
    <source>
        <dbReference type="Proteomes" id="UP000501780"/>
    </source>
</evidence>
<dbReference type="RefSeq" id="WP_167960826.1">
    <property type="nucleotide sequence ID" value="NZ_CP050831.1"/>
</dbReference>
<protein>
    <submittedName>
        <fullName evidence="1">Uncharacterized protein</fullName>
    </submittedName>
</protein>